<organism evidence="2 3">
    <name type="scientific">Thalassobaculum litoreum DSM 18839</name>
    <dbReference type="NCBI Taxonomy" id="1123362"/>
    <lineage>
        <taxon>Bacteria</taxon>
        <taxon>Pseudomonadati</taxon>
        <taxon>Pseudomonadota</taxon>
        <taxon>Alphaproteobacteria</taxon>
        <taxon>Rhodospirillales</taxon>
        <taxon>Thalassobaculaceae</taxon>
        <taxon>Thalassobaculum</taxon>
    </lineage>
</organism>
<dbReference type="PRINTS" id="PR00111">
    <property type="entry name" value="ABHYDROLASE"/>
</dbReference>
<dbReference type="SUPFAM" id="SSF53474">
    <property type="entry name" value="alpha/beta-Hydrolases"/>
    <property type="match status" value="1"/>
</dbReference>
<accession>A0A8G2BJQ8</accession>
<evidence type="ECO:0000259" key="1">
    <source>
        <dbReference type="Pfam" id="PF12697"/>
    </source>
</evidence>
<sequence>MIRNTVCLPGFMLGPGLFDDLADSLGDRLRLLHGDVYSDTSIAGMARRVLRDAPDRFALLGFSMGGFVAREIALSAPERVDALILIGTSARATSDAEHGRKEAILSQLAETGFKGMSRKALARGIHPDHPDREALVARLRAMGAELGGEVMARQLLATRVDGHGDLPRIAAPTLVVAAREDLLRPLAELEALAAGIPNARLEIFENCGHIIPMEKPDQLADSIMAFLNGL</sequence>
<dbReference type="RefSeq" id="WP_093151988.1">
    <property type="nucleotide sequence ID" value="NZ_FNBW01000010.1"/>
</dbReference>
<dbReference type="InterPro" id="IPR029058">
    <property type="entry name" value="AB_hydrolase_fold"/>
</dbReference>
<evidence type="ECO:0000313" key="3">
    <source>
        <dbReference type="Proteomes" id="UP000198615"/>
    </source>
</evidence>
<evidence type="ECO:0000313" key="2">
    <source>
        <dbReference type="EMBL" id="SDG09534.1"/>
    </source>
</evidence>
<dbReference type="Pfam" id="PF12697">
    <property type="entry name" value="Abhydrolase_6"/>
    <property type="match status" value="1"/>
</dbReference>
<dbReference type="EMBL" id="FNBW01000010">
    <property type="protein sequence ID" value="SDG09534.1"/>
    <property type="molecule type" value="Genomic_DNA"/>
</dbReference>
<keyword evidence="2" id="KW-0378">Hydrolase</keyword>
<dbReference type="PANTHER" id="PTHR43798">
    <property type="entry name" value="MONOACYLGLYCEROL LIPASE"/>
    <property type="match status" value="1"/>
</dbReference>
<reference evidence="2 3" key="1">
    <citation type="submission" date="2016-10" db="EMBL/GenBank/DDBJ databases">
        <authorList>
            <person name="Varghese N."/>
            <person name="Submissions S."/>
        </authorList>
    </citation>
    <scope>NUCLEOTIDE SEQUENCE [LARGE SCALE GENOMIC DNA]</scope>
    <source>
        <strain evidence="2 3">DSM 18839</strain>
    </source>
</reference>
<keyword evidence="3" id="KW-1185">Reference proteome</keyword>
<dbReference type="OrthoDB" id="5491135at2"/>
<dbReference type="InterPro" id="IPR000073">
    <property type="entry name" value="AB_hydrolase_1"/>
</dbReference>
<proteinExistence type="predicted"/>
<dbReference type="AlphaFoldDB" id="A0A8G2BJQ8"/>
<dbReference type="InterPro" id="IPR050266">
    <property type="entry name" value="AB_hydrolase_sf"/>
</dbReference>
<feature type="domain" description="AB hydrolase-1" evidence="1">
    <location>
        <begin position="8"/>
        <end position="221"/>
    </location>
</feature>
<dbReference type="GO" id="GO:0016787">
    <property type="term" value="F:hydrolase activity"/>
    <property type="evidence" value="ECO:0007669"/>
    <property type="project" value="UniProtKB-KW"/>
</dbReference>
<gene>
    <name evidence="2" type="ORF">SAMN05660686_03341</name>
</gene>
<protein>
    <submittedName>
        <fullName evidence="2">Alpha/beta hydrolase family protein</fullName>
    </submittedName>
</protein>
<comment type="caution">
    <text evidence="2">The sequence shown here is derived from an EMBL/GenBank/DDBJ whole genome shotgun (WGS) entry which is preliminary data.</text>
</comment>
<dbReference type="Gene3D" id="3.40.50.1820">
    <property type="entry name" value="alpha/beta hydrolase"/>
    <property type="match status" value="1"/>
</dbReference>
<name>A0A8G2BJQ8_9PROT</name>
<dbReference type="PANTHER" id="PTHR43798:SF29">
    <property type="entry name" value="AB HYDROLASE-1 DOMAIN-CONTAINING PROTEIN"/>
    <property type="match status" value="1"/>
</dbReference>
<dbReference type="Proteomes" id="UP000198615">
    <property type="component" value="Unassembled WGS sequence"/>
</dbReference>